<dbReference type="Proteomes" id="UP000004245">
    <property type="component" value="Unassembled WGS sequence"/>
</dbReference>
<sequence>MSIPSHDRSDMTEPFPPPPASPASSATAVNRARTVAVRATETGLPLDIRIDRGELRYGGERLAGEILRLCREAGREAGARRREQLTRDGVPADVLDRLGLPTRDQVAASQRAEDENQAAPASWMRPA</sequence>
<dbReference type="AlphaFoldDB" id="E9T332"/>
<accession>E9T332</accession>
<comment type="caution">
    <text evidence="2">The sequence shown here is derived from an EMBL/GenBank/DDBJ whole genome shotgun (WGS) entry which is preliminary data.</text>
</comment>
<feature type="region of interest" description="Disordered" evidence="1">
    <location>
        <begin position="1"/>
        <end position="29"/>
    </location>
</feature>
<organism evidence="2 3">
    <name type="scientific">Prescottella equi ATCC 33707</name>
    <dbReference type="NCBI Taxonomy" id="525370"/>
    <lineage>
        <taxon>Bacteria</taxon>
        <taxon>Bacillati</taxon>
        <taxon>Actinomycetota</taxon>
        <taxon>Actinomycetes</taxon>
        <taxon>Mycobacteriales</taxon>
        <taxon>Nocardiaceae</taxon>
        <taxon>Prescottella</taxon>
    </lineage>
</organism>
<protein>
    <submittedName>
        <fullName evidence="2">Uncharacterized protein</fullName>
    </submittedName>
</protein>
<reference evidence="2" key="1">
    <citation type="submission" date="2011-01" db="EMBL/GenBank/DDBJ databases">
        <authorList>
            <person name="Muzny D."/>
            <person name="Qin X."/>
            <person name="Buhay C."/>
            <person name="Dugan-Rocha S."/>
            <person name="Ding Y."/>
            <person name="Chen G."/>
            <person name="Hawes A."/>
            <person name="Holder M."/>
            <person name="Jhangiani S."/>
            <person name="Johnson A."/>
            <person name="Khan Z."/>
            <person name="Li Z."/>
            <person name="Liu W."/>
            <person name="Liu X."/>
            <person name="Perez L."/>
            <person name="Shen H."/>
            <person name="Wang Q."/>
            <person name="Watt J."/>
            <person name="Xi L."/>
            <person name="Xin Y."/>
            <person name="Zhou J."/>
            <person name="Deng J."/>
            <person name="Jiang H."/>
            <person name="Liu Y."/>
            <person name="Qu J."/>
            <person name="Song X.-Z."/>
            <person name="Zhang L."/>
            <person name="Villasana D."/>
            <person name="Johnson A."/>
            <person name="Liu J."/>
            <person name="Liyanage D."/>
            <person name="Lorensuhewa L."/>
            <person name="Robinson T."/>
            <person name="Song A."/>
            <person name="Song B.-B."/>
            <person name="Dinh H."/>
            <person name="Thornton R."/>
            <person name="Coyle M."/>
            <person name="Francisco L."/>
            <person name="Jackson L."/>
            <person name="Javaid M."/>
            <person name="Korchina V."/>
            <person name="Kovar C."/>
            <person name="Mata R."/>
            <person name="Mathew T."/>
            <person name="Ngo R."/>
            <person name="Nguyen L."/>
            <person name="Nguyen N."/>
            <person name="Okwuonu G."/>
            <person name="Ongeri F."/>
            <person name="Pham C."/>
            <person name="Simmons D."/>
            <person name="Wilczek-Boney K."/>
            <person name="Hale W."/>
            <person name="Jakkamsetti A."/>
            <person name="Pham P."/>
            <person name="Ruth R."/>
            <person name="San Lucas F."/>
            <person name="Warren J."/>
            <person name="Zhang J."/>
            <person name="Zhao Z."/>
            <person name="Zhou C."/>
            <person name="Zhu D."/>
            <person name="Lee S."/>
            <person name="Bess C."/>
            <person name="Blankenburg K."/>
            <person name="Forbes L."/>
            <person name="Fu Q."/>
            <person name="Gubbala S."/>
            <person name="Hirani K."/>
            <person name="Jayaseelan J.C."/>
            <person name="Lara F."/>
            <person name="Munidasa M."/>
            <person name="Palculict T."/>
            <person name="Patil S."/>
            <person name="Pu L.-L."/>
            <person name="Saada N."/>
            <person name="Tang L."/>
            <person name="Weissenberger G."/>
            <person name="Zhu Y."/>
            <person name="Hemphill L."/>
            <person name="Shang Y."/>
            <person name="Youmans B."/>
            <person name="Ayvaz T."/>
            <person name="Ross M."/>
            <person name="Santibanez J."/>
            <person name="Aqrawi P."/>
            <person name="Gross S."/>
            <person name="Joshi V."/>
            <person name="Fowler G."/>
            <person name="Nazareth L."/>
            <person name="Reid J."/>
            <person name="Worley K."/>
            <person name="Petrosino J."/>
            <person name="Highlander S."/>
            <person name="Gibbs R."/>
        </authorList>
    </citation>
    <scope>NUCLEOTIDE SEQUENCE [LARGE SCALE GENOMIC DNA]</scope>
    <source>
        <strain evidence="2">ATCC 33707</strain>
    </source>
</reference>
<proteinExistence type="predicted"/>
<evidence type="ECO:0000313" key="2">
    <source>
        <dbReference type="EMBL" id="EGD23244.1"/>
    </source>
</evidence>
<evidence type="ECO:0000313" key="3">
    <source>
        <dbReference type="Proteomes" id="UP000004245"/>
    </source>
</evidence>
<evidence type="ECO:0000256" key="1">
    <source>
        <dbReference type="SAM" id="MobiDB-lite"/>
    </source>
</evidence>
<feature type="compositionally biased region" description="Basic and acidic residues" evidence="1">
    <location>
        <begin position="1"/>
        <end position="11"/>
    </location>
</feature>
<feature type="region of interest" description="Disordered" evidence="1">
    <location>
        <begin position="105"/>
        <end position="127"/>
    </location>
</feature>
<dbReference type="STRING" id="43767.A6I91_04730"/>
<keyword evidence="3" id="KW-1185">Reference proteome</keyword>
<dbReference type="EMBL" id="ADNW02000013">
    <property type="protein sequence ID" value="EGD23244.1"/>
    <property type="molecule type" value="Genomic_DNA"/>
</dbReference>
<gene>
    <name evidence="2" type="ORF">HMPREF0724_13061</name>
</gene>
<dbReference type="HOGENOM" id="CLU_159256_1_0_11"/>
<name>E9T332_RHOHA</name>